<dbReference type="GO" id="GO:0010506">
    <property type="term" value="P:regulation of autophagy"/>
    <property type="evidence" value="ECO:0007669"/>
    <property type="project" value="TreeGrafter"/>
</dbReference>
<evidence type="ECO:0000256" key="6">
    <source>
        <dbReference type="SAM" id="Phobius"/>
    </source>
</evidence>
<evidence type="ECO:0000313" key="9">
    <source>
        <dbReference type="Proteomes" id="UP000265140"/>
    </source>
</evidence>
<gene>
    <name evidence="8" type="primary">DRAM1</name>
</gene>
<dbReference type="GeneTree" id="ENSGT01030000234578"/>
<keyword evidence="9" id="KW-1185">Reference proteome</keyword>
<evidence type="ECO:0000256" key="3">
    <source>
        <dbReference type="ARBA" id="ARBA00022692"/>
    </source>
</evidence>
<dbReference type="InParanoid" id="A0A3P8XBS0"/>
<dbReference type="Proteomes" id="UP000265140">
    <property type="component" value="Chromosome 23"/>
</dbReference>
<comment type="subcellular location">
    <subcellularLocation>
        <location evidence="1">Endomembrane system</location>
        <topology evidence="1">Multi-pass membrane protein</topology>
    </subcellularLocation>
</comment>
<evidence type="ECO:0000256" key="5">
    <source>
        <dbReference type="ARBA" id="ARBA00023136"/>
    </source>
</evidence>
<evidence type="ECO:0000256" key="1">
    <source>
        <dbReference type="ARBA" id="ARBA00004127"/>
    </source>
</evidence>
<feature type="domain" description="CWH43-like N-terminal" evidence="7">
    <location>
        <begin position="9"/>
        <end position="225"/>
    </location>
</feature>
<keyword evidence="5 6" id="KW-0472">Membrane</keyword>
<feature type="transmembrane region" description="Helical" evidence="6">
    <location>
        <begin position="195"/>
        <end position="220"/>
    </location>
</feature>
<feature type="transmembrane region" description="Helical" evidence="6">
    <location>
        <begin position="53"/>
        <end position="75"/>
    </location>
</feature>
<feature type="transmembrane region" description="Helical" evidence="6">
    <location>
        <begin position="12"/>
        <end position="32"/>
    </location>
</feature>
<organism evidence="8 9">
    <name type="scientific">Esox lucius</name>
    <name type="common">Northern pike</name>
    <dbReference type="NCBI Taxonomy" id="8010"/>
    <lineage>
        <taxon>Eukaryota</taxon>
        <taxon>Metazoa</taxon>
        <taxon>Chordata</taxon>
        <taxon>Craniata</taxon>
        <taxon>Vertebrata</taxon>
        <taxon>Euteleostomi</taxon>
        <taxon>Actinopterygii</taxon>
        <taxon>Neopterygii</taxon>
        <taxon>Teleostei</taxon>
        <taxon>Protacanthopterygii</taxon>
        <taxon>Esociformes</taxon>
        <taxon>Esocidae</taxon>
        <taxon>Esox</taxon>
    </lineage>
</organism>
<dbReference type="InterPro" id="IPR050911">
    <property type="entry name" value="DRAM/TMEM150_Autophagy_Mod"/>
</dbReference>
<reference evidence="9" key="1">
    <citation type="journal article" date="2014" name="PLoS ONE">
        <title>The genome and linkage map of the northern pike (Esox lucius): conserved synteny revealed between the salmonid sister group and the Neoteleostei.</title>
        <authorList>
            <person name="Rondeau E.B."/>
            <person name="Minkley D.R."/>
            <person name="Leong J.S."/>
            <person name="Messmer A.M."/>
            <person name="Jantzen J.R."/>
            <person name="von Schalburg K.R."/>
            <person name="Lemon C."/>
            <person name="Bird N.H."/>
            <person name="Koop B.F."/>
        </authorList>
    </citation>
    <scope>NUCLEOTIDE SEQUENCE</scope>
</reference>
<dbReference type="Bgee" id="ENSELUG00000003450">
    <property type="expression patterns" value="Expressed in spleen and 14 other cell types or tissues"/>
</dbReference>
<dbReference type="PANTHER" id="PTHR21324:SF11">
    <property type="entry name" value="DNA DAMAGE-REGULATED AUTOPHAGY MODULATOR PROTEIN 1"/>
    <property type="match status" value="1"/>
</dbReference>
<accession>A0A3P8XBS0</accession>
<dbReference type="Pfam" id="PF10277">
    <property type="entry name" value="Frag1"/>
    <property type="match status" value="1"/>
</dbReference>
<protein>
    <recommendedName>
        <fullName evidence="7">CWH43-like N-terminal domain-containing protein</fullName>
    </recommendedName>
</protein>
<sequence>MFWFMEGTCLLPTFLVIWSSSTFIVSYLIALFKHDVDIIFPYISDTGAKPPESCIFGLMTIITVFAGIATMFARYKFVEELIENSVGVSPNLNKAAFWIGNLSCLGMCLVATFQETTITVVHDIGAVLFFVTGVLYTILQSIISYMAYPCGCSLALCRIRTAIAAIAFLAALPTFICAFFVTQTKLHRTTEDKDYIYHLVSAVFEWIMAFSFIFYFFTYIQEFQKFNLKLRIEFVDYS</sequence>
<comment type="similarity">
    <text evidence="2">Belongs to the DRAM/TMEM150 family.</text>
</comment>
<evidence type="ECO:0000259" key="7">
    <source>
        <dbReference type="Pfam" id="PF10277"/>
    </source>
</evidence>
<keyword evidence="4 6" id="KW-1133">Transmembrane helix</keyword>
<feature type="transmembrane region" description="Helical" evidence="6">
    <location>
        <begin position="95"/>
        <end position="113"/>
    </location>
</feature>
<feature type="transmembrane region" description="Helical" evidence="6">
    <location>
        <begin position="125"/>
        <end position="147"/>
    </location>
</feature>
<dbReference type="InterPro" id="IPR019402">
    <property type="entry name" value="CWH43_N"/>
</dbReference>
<evidence type="ECO:0000313" key="8">
    <source>
        <dbReference type="Ensembl" id="ENSELUP00000002059.1"/>
    </source>
</evidence>
<name>A0A3P8XBS0_ESOLU</name>
<dbReference type="GO" id="GO:0012505">
    <property type="term" value="C:endomembrane system"/>
    <property type="evidence" value="ECO:0007669"/>
    <property type="project" value="UniProtKB-SubCell"/>
</dbReference>
<dbReference type="PANTHER" id="PTHR21324">
    <property type="entry name" value="FASTING-INDUCIBLE INTEGRAL MEMBRANE PROTEIN TM6P1-RELATED"/>
    <property type="match status" value="1"/>
</dbReference>
<dbReference type="OMA" id="MQGMCFL"/>
<evidence type="ECO:0000256" key="2">
    <source>
        <dbReference type="ARBA" id="ARBA00006565"/>
    </source>
</evidence>
<keyword evidence="3 6" id="KW-0812">Transmembrane</keyword>
<reference evidence="8" key="2">
    <citation type="submission" date="2020-02" db="EMBL/GenBank/DDBJ databases">
        <title>Esox lucius (northern pike) genome, fEsoLuc1, primary haplotype.</title>
        <authorList>
            <person name="Myers G."/>
            <person name="Karagic N."/>
            <person name="Meyer A."/>
            <person name="Pippel M."/>
            <person name="Reichard M."/>
            <person name="Winkler S."/>
            <person name="Tracey A."/>
            <person name="Sims Y."/>
            <person name="Howe K."/>
            <person name="Rhie A."/>
            <person name="Formenti G."/>
            <person name="Durbin R."/>
            <person name="Fedrigo O."/>
            <person name="Jarvis E.D."/>
        </authorList>
    </citation>
    <scope>NUCLEOTIDE SEQUENCE [LARGE SCALE GENOMIC DNA]</scope>
</reference>
<proteinExistence type="inferred from homology"/>
<reference evidence="8" key="4">
    <citation type="submission" date="2025-09" db="UniProtKB">
        <authorList>
            <consortium name="Ensembl"/>
        </authorList>
    </citation>
    <scope>IDENTIFICATION</scope>
</reference>
<dbReference type="Ensembl" id="ENSELUT00000016356.3">
    <property type="protein sequence ID" value="ENSELUP00000002059.1"/>
    <property type="gene ID" value="ENSELUG00000003450.3"/>
</dbReference>
<reference evidence="8" key="3">
    <citation type="submission" date="2025-08" db="UniProtKB">
        <authorList>
            <consortium name="Ensembl"/>
        </authorList>
    </citation>
    <scope>IDENTIFICATION</scope>
</reference>
<dbReference type="GO" id="GO:0005764">
    <property type="term" value="C:lysosome"/>
    <property type="evidence" value="ECO:0007669"/>
    <property type="project" value="TreeGrafter"/>
</dbReference>
<dbReference type="AlphaFoldDB" id="A0A3P8XBS0"/>
<feature type="transmembrane region" description="Helical" evidence="6">
    <location>
        <begin position="159"/>
        <end position="183"/>
    </location>
</feature>
<evidence type="ECO:0000256" key="4">
    <source>
        <dbReference type="ARBA" id="ARBA00022989"/>
    </source>
</evidence>